<dbReference type="STRING" id="655863.F0XBG0"/>
<dbReference type="PROSITE" id="PS51296">
    <property type="entry name" value="RIESKE"/>
    <property type="match status" value="1"/>
</dbReference>
<evidence type="ECO:0000313" key="17">
    <source>
        <dbReference type="Proteomes" id="UP000007796"/>
    </source>
</evidence>
<protein>
    <recommendedName>
        <fullName evidence="6">Choline monooxygenase, chloroplastic</fullName>
        <ecNumber evidence="5">1.14.15.7</ecNumber>
    </recommendedName>
</protein>
<evidence type="ECO:0000256" key="4">
    <source>
        <dbReference type="ARBA" id="ARBA00010848"/>
    </source>
</evidence>
<organism evidence="17">
    <name type="scientific">Grosmannia clavigera (strain kw1407 / UAMH 11150)</name>
    <name type="common">Blue stain fungus</name>
    <name type="synonym">Graphiocladiella clavigera</name>
    <dbReference type="NCBI Taxonomy" id="655863"/>
    <lineage>
        <taxon>Eukaryota</taxon>
        <taxon>Fungi</taxon>
        <taxon>Dikarya</taxon>
        <taxon>Ascomycota</taxon>
        <taxon>Pezizomycotina</taxon>
        <taxon>Sordariomycetes</taxon>
        <taxon>Sordariomycetidae</taxon>
        <taxon>Ophiostomatales</taxon>
        <taxon>Ophiostomataceae</taxon>
        <taxon>Leptographium</taxon>
    </lineage>
</organism>
<dbReference type="GO" id="GO:0051537">
    <property type="term" value="F:2 iron, 2 sulfur cluster binding"/>
    <property type="evidence" value="ECO:0007669"/>
    <property type="project" value="UniProtKB-KW"/>
</dbReference>
<keyword evidence="17" id="KW-1185">Reference proteome</keyword>
<evidence type="ECO:0000256" key="9">
    <source>
        <dbReference type="ARBA" id="ARBA00023002"/>
    </source>
</evidence>
<dbReference type="AlphaFoldDB" id="F0XBG0"/>
<keyword evidence="8" id="KW-0479">Metal-binding</keyword>
<evidence type="ECO:0000256" key="11">
    <source>
        <dbReference type="ARBA" id="ARBA00023014"/>
    </source>
</evidence>
<proteinExistence type="inferred from homology"/>
<dbReference type="eggNOG" id="ENOG502RVG9">
    <property type="taxonomic scope" value="Eukaryota"/>
</dbReference>
<dbReference type="RefSeq" id="XP_014174343.1">
    <property type="nucleotide sequence ID" value="XM_014318868.1"/>
</dbReference>
<evidence type="ECO:0000313" key="16">
    <source>
        <dbReference type="EMBL" id="EFX04861.1"/>
    </source>
</evidence>
<dbReference type="InterPro" id="IPR015879">
    <property type="entry name" value="Ring_hydroxy_dOase_asu_C_dom"/>
</dbReference>
<dbReference type="SUPFAM" id="SSF55961">
    <property type="entry name" value="Bet v1-like"/>
    <property type="match status" value="1"/>
</dbReference>
<evidence type="ECO:0000256" key="2">
    <source>
        <dbReference type="ARBA" id="ARBA00002149"/>
    </source>
</evidence>
<dbReference type="EMBL" id="GL629756">
    <property type="protein sequence ID" value="EFX04861.1"/>
    <property type="molecule type" value="Genomic_DNA"/>
</dbReference>
<dbReference type="PRINTS" id="PR00090">
    <property type="entry name" value="RNGDIOXGNASE"/>
</dbReference>
<dbReference type="Gene3D" id="3.90.380.10">
    <property type="entry name" value="Naphthalene 1,2-dioxygenase Alpha Subunit, Chain A, domain 1"/>
    <property type="match status" value="2"/>
</dbReference>
<dbReference type="GeneID" id="25978411"/>
<evidence type="ECO:0000256" key="1">
    <source>
        <dbReference type="ARBA" id="ARBA00001962"/>
    </source>
</evidence>
<evidence type="ECO:0000256" key="3">
    <source>
        <dbReference type="ARBA" id="ARBA00004866"/>
    </source>
</evidence>
<evidence type="ECO:0000256" key="7">
    <source>
        <dbReference type="ARBA" id="ARBA00022714"/>
    </source>
</evidence>
<evidence type="ECO:0000256" key="8">
    <source>
        <dbReference type="ARBA" id="ARBA00022723"/>
    </source>
</evidence>
<feature type="region of interest" description="Disordered" evidence="14">
    <location>
        <begin position="1"/>
        <end position="20"/>
    </location>
</feature>
<reference evidence="16 17" key="1">
    <citation type="journal article" date="2011" name="Proc. Natl. Acad. Sci. U.S.A.">
        <title>Genome and transcriptome analyses of the mountain pine beetle-fungal symbiont Grosmannia clavigera, a lodgepole pine pathogen.</title>
        <authorList>
            <person name="DiGuistini S."/>
            <person name="Wang Y."/>
            <person name="Liao N.Y."/>
            <person name="Taylor G."/>
            <person name="Tanguay P."/>
            <person name="Feau N."/>
            <person name="Henrissat B."/>
            <person name="Chan S.K."/>
            <person name="Hesse-Orce U."/>
            <person name="Alamouti S.M."/>
            <person name="Tsui C.K.M."/>
            <person name="Docking R.T."/>
            <person name="Levasseur A."/>
            <person name="Haridas S."/>
            <person name="Robertson G."/>
            <person name="Birol I."/>
            <person name="Holt R.A."/>
            <person name="Marra M.A."/>
            <person name="Hamelin R.C."/>
            <person name="Hirst M."/>
            <person name="Jones S.J.M."/>
            <person name="Bohlmann J."/>
            <person name="Breuil C."/>
        </authorList>
    </citation>
    <scope>NUCLEOTIDE SEQUENCE [LARGE SCALE GENOMIC DNA]</scope>
    <source>
        <strain evidence="17">kw1407 / UAMH 11150</strain>
    </source>
</reference>
<evidence type="ECO:0000256" key="12">
    <source>
        <dbReference type="ARBA" id="ARBA00023027"/>
    </source>
</evidence>
<keyword evidence="12" id="KW-0520">NAD</keyword>
<dbReference type="PANTHER" id="PTHR43756:SF5">
    <property type="entry name" value="CHOLINE MONOOXYGENASE, CHLOROPLASTIC"/>
    <property type="match status" value="1"/>
</dbReference>
<evidence type="ECO:0000259" key="15">
    <source>
        <dbReference type="PROSITE" id="PS51296"/>
    </source>
</evidence>
<comment type="similarity">
    <text evidence="4">Belongs to the choline monooxygenase family.</text>
</comment>
<evidence type="ECO:0000256" key="6">
    <source>
        <dbReference type="ARBA" id="ARBA00014931"/>
    </source>
</evidence>
<dbReference type="Proteomes" id="UP000007796">
    <property type="component" value="Unassembled WGS sequence"/>
</dbReference>
<dbReference type="PANTHER" id="PTHR43756">
    <property type="entry name" value="CHOLINE MONOOXYGENASE, CHLOROPLASTIC"/>
    <property type="match status" value="1"/>
</dbReference>
<dbReference type="GO" id="GO:0019133">
    <property type="term" value="F:choline monooxygenase activity"/>
    <property type="evidence" value="ECO:0007669"/>
    <property type="project" value="UniProtKB-EC"/>
</dbReference>
<evidence type="ECO:0000256" key="13">
    <source>
        <dbReference type="ARBA" id="ARBA00049097"/>
    </source>
</evidence>
<keyword evidence="7" id="KW-0001">2Fe-2S</keyword>
<gene>
    <name evidence="16" type="ORF">CMQ_5123</name>
</gene>
<accession>F0XBG0</accession>
<dbReference type="OrthoDB" id="426882at2759"/>
<name>F0XBG0_GROCL</name>
<dbReference type="GO" id="GO:0005506">
    <property type="term" value="F:iron ion binding"/>
    <property type="evidence" value="ECO:0007669"/>
    <property type="project" value="InterPro"/>
</dbReference>
<dbReference type="CDD" id="cd03469">
    <property type="entry name" value="Rieske_RO_Alpha_N"/>
    <property type="match status" value="1"/>
</dbReference>
<dbReference type="Pfam" id="PF00848">
    <property type="entry name" value="Ring_hydroxyl_A"/>
    <property type="match status" value="2"/>
</dbReference>
<evidence type="ECO:0000256" key="10">
    <source>
        <dbReference type="ARBA" id="ARBA00023004"/>
    </source>
</evidence>
<dbReference type="InterPro" id="IPR017941">
    <property type="entry name" value="Rieske_2Fe-2S"/>
</dbReference>
<comment type="pathway">
    <text evidence="3">Amine and polyamine biosynthesis; betaine biosynthesis via choline pathway; betaine aldehyde from choline (monooxygenase route): step 1/1.</text>
</comment>
<sequence length="411" mass="46321">MFRFLGLSQDASPAKPLPSRGLASSWYRSPAMYELERRAVFSQRWLLMTHTLRFTKAGDYESFTVAGFSFFLVLDRTGRINGFHNICRHRAYPIVEKACGNAAVLSCKYHGWSYSYQGGLAKAPRFDTVDGFDRAQHGLLPVHVHVDRAGFVWVNLEAGTPSVPWSDDFAGVDSTMADTYGFSGYHFDHRWDIDLDANWKGVVENYNECYHCPTSHPLIAGVSDLTKYTVEPKAGAFQHTIVNKAESDGNFRRSIVYLYPLTSITVTDNFFYIQRMVPTSATTTRIENDVFRHEKATDAEFQAILDFYHQVLGEDKTLCDNAQANINAGVYVNGEFHPQKEKGPLYFQDTVRTQVMAHRAKEEKQDGRPIWPATPKIAGEMKTDKLDEEERFCAGLEAAGGCAASKSELAW</sequence>
<comment type="cofactor">
    <cofactor evidence="1">
        <name>Fe cation</name>
        <dbReference type="ChEBI" id="CHEBI:24875"/>
    </cofactor>
</comment>
<keyword evidence="11" id="KW-0411">Iron-sulfur</keyword>
<dbReference type="Gene3D" id="2.102.10.10">
    <property type="entry name" value="Rieske [2Fe-2S] iron-sulphur domain"/>
    <property type="match status" value="1"/>
</dbReference>
<keyword evidence="10" id="KW-0408">Iron</keyword>
<dbReference type="InParanoid" id="F0XBG0"/>
<dbReference type="GO" id="GO:0019285">
    <property type="term" value="P:glycine betaine biosynthetic process from choline"/>
    <property type="evidence" value="ECO:0007669"/>
    <property type="project" value="UniProtKB-UniPathway"/>
</dbReference>
<dbReference type="UniPathway" id="UPA00529">
    <property type="reaction ID" value="UER00430"/>
</dbReference>
<dbReference type="InterPro" id="IPR001663">
    <property type="entry name" value="Rng_hydr_dOase-A"/>
</dbReference>
<dbReference type="CDD" id="cd00680">
    <property type="entry name" value="RHO_alpha_C"/>
    <property type="match status" value="1"/>
</dbReference>
<dbReference type="SUPFAM" id="SSF50022">
    <property type="entry name" value="ISP domain"/>
    <property type="match status" value="1"/>
</dbReference>
<dbReference type="PROSITE" id="PS00570">
    <property type="entry name" value="RING_HYDROXYL_ALPHA"/>
    <property type="match status" value="1"/>
</dbReference>
<evidence type="ECO:0000256" key="14">
    <source>
        <dbReference type="SAM" id="MobiDB-lite"/>
    </source>
</evidence>
<comment type="function">
    <text evidence="2">Catalyzes the first step of the osmoprotectant glycine betaine synthesis.</text>
</comment>
<evidence type="ECO:0000256" key="5">
    <source>
        <dbReference type="ARBA" id="ARBA00012763"/>
    </source>
</evidence>
<dbReference type="InterPro" id="IPR015881">
    <property type="entry name" value="ARHD_Rieske_2Fe_2S"/>
</dbReference>
<dbReference type="Pfam" id="PF00355">
    <property type="entry name" value="Rieske"/>
    <property type="match status" value="1"/>
</dbReference>
<comment type="catalytic activity">
    <reaction evidence="13">
        <text>choline + 2 reduced [2Fe-2S]-[ferredoxin] + O2 + 2 H(+) = betaine aldehyde hydrate + 2 oxidized [2Fe-2S]-[ferredoxin] + H2O</text>
        <dbReference type="Rhea" id="RHEA:17769"/>
        <dbReference type="Rhea" id="RHEA-COMP:10000"/>
        <dbReference type="Rhea" id="RHEA-COMP:10001"/>
        <dbReference type="ChEBI" id="CHEBI:15354"/>
        <dbReference type="ChEBI" id="CHEBI:15377"/>
        <dbReference type="ChEBI" id="CHEBI:15378"/>
        <dbReference type="ChEBI" id="CHEBI:15379"/>
        <dbReference type="ChEBI" id="CHEBI:15870"/>
        <dbReference type="ChEBI" id="CHEBI:33737"/>
        <dbReference type="ChEBI" id="CHEBI:33738"/>
        <dbReference type="EC" id="1.14.15.7"/>
    </reaction>
</comment>
<dbReference type="HOGENOM" id="CLU_026244_1_2_1"/>
<dbReference type="InterPro" id="IPR036922">
    <property type="entry name" value="Rieske_2Fe-2S_sf"/>
</dbReference>
<dbReference type="EC" id="1.14.15.7" evidence="5"/>
<keyword evidence="9" id="KW-0560">Oxidoreductase</keyword>
<feature type="domain" description="Rieske" evidence="15">
    <location>
        <begin position="47"/>
        <end position="154"/>
    </location>
</feature>